<proteinExistence type="predicted"/>
<feature type="non-terminal residue" evidence="2">
    <location>
        <position position="368"/>
    </location>
</feature>
<evidence type="ECO:0000259" key="1">
    <source>
        <dbReference type="Pfam" id="PF05662"/>
    </source>
</evidence>
<dbReference type="AlphaFoldDB" id="A0A2N9Y7T5"/>
<sequence>DKTLTALHNVADGKIVENSHDVITGGQINAIGGDIAKYLGGGSAFTNGAFTQPTYKLSEVSEEGHVKSKDFNDVGSAFTGLDENIKNVNDRIKEVSEGVAQDSLNWSNTDGAFVAQHGKDGAKTASKIKYLANGDISAASTEAITGSQLYGLGSNVAQYFGGGASYENGAWSAPSFKVKTVKDDGSSEEKVYQTVAEALAGVGSSITNVKQEINNEITTVVSDSLVKQAKDGAPITIGKEVEGTIINLQNKNNENRSISGLMGGTISKDSHEAVNGSQLFETNDKVATYLGGGSGYKEGQWIDPTFTVKTVTGDGKEENKTYKNVAEAFEGVGASITNVQNKITNEITNQINHLQSDDSVVVHYDKAD</sequence>
<evidence type="ECO:0000313" key="2">
    <source>
        <dbReference type="EMBL" id="PIT67768.1"/>
    </source>
</evidence>
<feature type="domain" description="Trimeric autotransporter adhesin YadA-like stalk" evidence="1">
    <location>
        <begin position="264"/>
        <end position="294"/>
    </location>
</feature>
<accession>A0A2N9Y7T5</accession>
<dbReference type="Gene3D" id="6.10.250.2030">
    <property type="match status" value="1"/>
</dbReference>
<dbReference type="Gene3D" id="4.10.80.270">
    <property type="match status" value="1"/>
</dbReference>
<reference evidence="2 3" key="1">
    <citation type="submission" date="2017-06" db="EMBL/GenBank/DDBJ databases">
        <title>Draft genome of Bartonella tribocorum strain L103, isolated from a rodent in Laos.</title>
        <authorList>
            <person name="Hadjadj L."/>
            <person name="Jiyipong T."/>
            <person name="Morand S."/>
            <person name="Diene S.M."/>
            <person name="Rolain J.-M."/>
        </authorList>
    </citation>
    <scope>NUCLEOTIDE SEQUENCE [LARGE SCALE GENOMIC DNA]</scope>
    <source>
        <strain evidence="2 3">L103</strain>
    </source>
</reference>
<gene>
    <name evidence="2" type="ORF">CER18_09670</name>
</gene>
<feature type="non-terminal residue" evidence="2">
    <location>
        <position position="1"/>
    </location>
</feature>
<dbReference type="GO" id="GO:0019867">
    <property type="term" value="C:outer membrane"/>
    <property type="evidence" value="ECO:0007669"/>
    <property type="project" value="InterPro"/>
</dbReference>
<comment type="caution">
    <text evidence="2">The sequence shown here is derived from an EMBL/GenBank/DDBJ whole genome shotgun (WGS) entry which is preliminary data.</text>
</comment>
<evidence type="ECO:0000313" key="3">
    <source>
        <dbReference type="Proteomes" id="UP000229839"/>
    </source>
</evidence>
<dbReference type="EMBL" id="NJGE01000072">
    <property type="protein sequence ID" value="PIT67768.1"/>
    <property type="molecule type" value="Genomic_DNA"/>
</dbReference>
<feature type="domain" description="Trimeric autotransporter adhesin YadA-like stalk" evidence="1">
    <location>
        <begin position="131"/>
        <end position="168"/>
    </location>
</feature>
<protein>
    <submittedName>
        <fullName evidence="2">Adhesin</fullName>
    </submittedName>
</protein>
<dbReference type="InterPro" id="IPR008635">
    <property type="entry name" value="Coiled_stalk_dom"/>
</dbReference>
<dbReference type="Pfam" id="PF05662">
    <property type="entry name" value="YadA_stalk"/>
    <property type="match status" value="3"/>
</dbReference>
<dbReference type="Gene3D" id="1.20.5.170">
    <property type="match status" value="3"/>
</dbReference>
<feature type="domain" description="Trimeric autotransporter adhesin YadA-like stalk" evidence="1">
    <location>
        <begin position="8"/>
        <end position="47"/>
    </location>
</feature>
<organism evidence="2 3">
    <name type="scientific">Bartonella tribocorum</name>
    <dbReference type="NCBI Taxonomy" id="85701"/>
    <lineage>
        <taxon>Bacteria</taxon>
        <taxon>Pseudomonadati</taxon>
        <taxon>Pseudomonadota</taxon>
        <taxon>Alphaproteobacteria</taxon>
        <taxon>Hyphomicrobiales</taxon>
        <taxon>Bartonellaceae</taxon>
        <taxon>Bartonella</taxon>
    </lineage>
</organism>
<name>A0A2N9Y7T5_9HYPH</name>
<dbReference type="Proteomes" id="UP000229839">
    <property type="component" value="Unassembled WGS sequence"/>
</dbReference>